<dbReference type="InParanoid" id="B3RP76"/>
<dbReference type="Proteomes" id="UP000009022">
    <property type="component" value="Unassembled WGS sequence"/>
</dbReference>
<dbReference type="PANTHER" id="PTHR31094:SF2">
    <property type="entry name" value="RIKEN CDNA 2310061I04 GENE"/>
    <property type="match status" value="1"/>
</dbReference>
<organism evidence="2 3">
    <name type="scientific">Trichoplax adhaerens</name>
    <name type="common">Trichoplax reptans</name>
    <dbReference type="NCBI Taxonomy" id="10228"/>
    <lineage>
        <taxon>Eukaryota</taxon>
        <taxon>Metazoa</taxon>
        <taxon>Placozoa</taxon>
        <taxon>Uniplacotomia</taxon>
        <taxon>Trichoplacea</taxon>
        <taxon>Trichoplacidae</taxon>
        <taxon>Trichoplax</taxon>
    </lineage>
</organism>
<sequence length="415" mass="47888">MQQRLHRLHHPFAVFSLVVAFDLVIEDIILMALLSVGTSSRSCHYPLRRVAYSASCQFHHHYYDENSSTWQPNHHFRDFYYPTNTGLSRLQSKINHQRQITTWQSPLVANHKESFMLACPPPGNDMSAYRKNSSSLMAYPTSNKASWNHGIVNTRRSKNSSNSTLLTDSDKMKSGVKLPVIKDKLAGRVINDCNHLHCELGLNNWISKGYHRNKLPQSKDPSYVYHGSPMLQVNNIEQCCKEQSIVNSKSEKKLKDDTKTLPSTAQLEVIRERLSFELPDFFTAKQSYSIYSDNIVFENKLLNIKVRGLTSYKMMVATMKGMCRAYCCNLVFDVLKITKHHDDGTIRIRWRVTGLPRHQVALLIWPFIQSPKCRYFECFSVLRVGINGVINHHRLDKVTPSDYPETTQRNLWLPV</sequence>
<feature type="transmembrane region" description="Helical" evidence="1">
    <location>
        <begin position="12"/>
        <end position="34"/>
    </location>
</feature>
<keyword evidence="1" id="KW-0472">Membrane</keyword>
<gene>
    <name evidence="2" type="ORF">TRIADDRAFT_53431</name>
</gene>
<dbReference type="STRING" id="10228.B3RP76"/>
<dbReference type="GeneID" id="6750635"/>
<protein>
    <submittedName>
        <fullName evidence="2">Uncharacterized protein</fullName>
    </submittedName>
</protein>
<dbReference type="OrthoDB" id="44820at2759"/>
<dbReference type="InterPro" id="IPR018790">
    <property type="entry name" value="DUF2358"/>
</dbReference>
<keyword evidence="1" id="KW-0812">Transmembrane</keyword>
<dbReference type="RefSeq" id="XP_002109420.1">
    <property type="nucleotide sequence ID" value="XM_002109384.1"/>
</dbReference>
<proteinExistence type="predicted"/>
<dbReference type="HOGENOM" id="CLU_662828_0_0_1"/>
<dbReference type="Pfam" id="PF10184">
    <property type="entry name" value="DUF2358"/>
    <property type="match status" value="1"/>
</dbReference>
<keyword evidence="3" id="KW-1185">Reference proteome</keyword>
<accession>B3RP76</accession>
<evidence type="ECO:0000313" key="2">
    <source>
        <dbReference type="EMBL" id="EDV27586.1"/>
    </source>
</evidence>
<evidence type="ECO:0000256" key="1">
    <source>
        <dbReference type="SAM" id="Phobius"/>
    </source>
</evidence>
<dbReference type="EMBL" id="DS985242">
    <property type="protein sequence ID" value="EDV27586.1"/>
    <property type="molecule type" value="Genomic_DNA"/>
</dbReference>
<dbReference type="PhylomeDB" id="B3RP76"/>
<dbReference type="CTD" id="6750635"/>
<dbReference type="AlphaFoldDB" id="B3RP76"/>
<dbReference type="eggNOG" id="KOG4457">
    <property type="taxonomic scope" value="Eukaryota"/>
</dbReference>
<evidence type="ECO:0000313" key="3">
    <source>
        <dbReference type="Proteomes" id="UP000009022"/>
    </source>
</evidence>
<reference evidence="2 3" key="1">
    <citation type="journal article" date="2008" name="Nature">
        <title>The Trichoplax genome and the nature of placozoans.</title>
        <authorList>
            <person name="Srivastava M."/>
            <person name="Begovic E."/>
            <person name="Chapman J."/>
            <person name="Putnam N.H."/>
            <person name="Hellsten U."/>
            <person name="Kawashima T."/>
            <person name="Kuo A."/>
            <person name="Mitros T."/>
            <person name="Salamov A."/>
            <person name="Carpenter M.L."/>
            <person name="Signorovitch A.Y."/>
            <person name="Moreno M.A."/>
            <person name="Kamm K."/>
            <person name="Grimwood J."/>
            <person name="Schmutz J."/>
            <person name="Shapiro H."/>
            <person name="Grigoriev I.V."/>
            <person name="Buss L.W."/>
            <person name="Schierwater B."/>
            <person name="Dellaporta S.L."/>
            <person name="Rokhsar D.S."/>
        </authorList>
    </citation>
    <scope>NUCLEOTIDE SEQUENCE [LARGE SCALE GENOMIC DNA]</scope>
    <source>
        <strain evidence="2 3">Grell-BS-1999</strain>
    </source>
</reference>
<keyword evidence="1" id="KW-1133">Transmembrane helix</keyword>
<dbReference type="PANTHER" id="PTHR31094">
    <property type="entry name" value="RIKEN CDNA 2310061I04 GENE"/>
    <property type="match status" value="1"/>
</dbReference>
<dbReference type="KEGG" id="tad:TRIADDRAFT_53431"/>
<name>B3RP76_TRIAD</name>